<dbReference type="EMBL" id="GAIX01002610">
    <property type="protein sequence ID" value="JAA89950.1"/>
    <property type="molecule type" value="Transcribed_RNA"/>
</dbReference>
<feature type="region of interest" description="Disordered" evidence="1">
    <location>
        <begin position="1"/>
        <end position="24"/>
    </location>
</feature>
<accession>S4PP74</accession>
<protein>
    <submittedName>
        <fullName evidence="2">Uncharacterized protein</fullName>
    </submittedName>
</protein>
<dbReference type="AlphaFoldDB" id="S4PP74"/>
<proteinExistence type="predicted"/>
<reference evidence="2" key="1">
    <citation type="journal article" date="2013" name="BMC Genomics">
        <title>Unscrambling butterfly oogenesis.</title>
        <authorList>
            <person name="Carter J.M."/>
            <person name="Baker S.C."/>
            <person name="Pink R."/>
            <person name="Carter D.R."/>
            <person name="Collins A."/>
            <person name="Tomlin J."/>
            <person name="Gibbs M."/>
            <person name="Breuker C.J."/>
        </authorList>
    </citation>
    <scope>NUCLEOTIDE SEQUENCE</scope>
    <source>
        <tissue evidence="2">Ovary</tissue>
    </source>
</reference>
<sequence>MQTKPNDKKNKQDYSSKQSSKENEEYWIQKRKEVNQFISKGFVIRTKRLPELSEKYLSALNLKRITQNGSVICEVVRTEEICEKHSQKSDTPIDINSAKNALLYDSDSGKSKD</sequence>
<evidence type="ECO:0000313" key="2">
    <source>
        <dbReference type="EMBL" id="JAA89950.1"/>
    </source>
</evidence>
<reference evidence="2" key="2">
    <citation type="submission" date="2013-05" db="EMBL/GenBank/DDBJ databases">
        <authorList>
            <person name="Carter J.-M."/>
            <person name="Baker S.C."/>
            <person name="Pink R."/>
            <person name="Carter D.R.F."/>
            <person name="Collins A."/>
            <person name="Tomlin J."/>
            <person name="Gibbs M."/>
            <person name="Breuker C.J."/>
        </authorList>
    </citation>
    <scope>NUCLEOTIDE SEQUENCE</scope>
    <source>
        <tissue evidence="2">Ovary</tissue>
    </source>
</reference>
<organism evidence="2">
    <name type="scientific">Pararge aegeria</name>
    <name type="common">speckled wood butterfly</name>
    <dbReference type="NCBI Taxonomy" id="116150"/>
    <lineage>
        <taxon>Eukaryota</taxon>
        <taxon>Metazoa</taxon>
        <taxon>Ecdysozoa</taxon>
        <taxon>Arthropoda</taxon>
        <taxon>Hexapoda</taxon>
        <taxon>Insecta</taxon>
        <taxon>Pterygota</taxon>
        <taxon>Neoptera</taxon>
        <taxon>Endopterygota</taxon>
        <taxon>Lepidoptera</taxon>
        <taxon>Glossata</taxon>
        <taxon>Ditrysia</taxon>
        <taxon>Papilionoidea</taxon>
        <taxon>Nymphalidae</taxon>
        <taxon>Satyrinae</taxon>
        <taxon>Satyrini</taxon>
        <taxon>Parargina</taxon>
        <taxon>Pararge</taxon>
    </lineage>
</organism>
<evidence type="ECO:0000256" key="1">
    <source>
        <dbReference type="SAM" id="MobiDB-lite"/>
    </source>
</evidence>
<feature type="non-terminal residue" evidence="2">
    <location>
        <position position="113"/>
    </location>
</feature>
<name>S4PP74_9NEOP</name>